<dbReference type="RefSeq" id="YP_009487158.1">
    <property type="nucleotide sequence ID" value="NC_037773.1"/>
</dbReference>
<organism evidence="1">
    <name type="scientific">Russula compacta</name>
    <dbReference type="NCBI Taxonomy" id="40490"/>
    <lineage>
        <taxon>Eukaryota</taxon>
        <taxon>Fungi</taxon>
        <taxon>Dikarya</taxon>
        <taxon>Basidiomycota</taxon>
        <taxon>Agaricomycotina</taxon>
        <taxon>Agaricomycetes</taxon>
        <taxon>Russulales</taxon>
        <taxon>Russulaceae</taxon>
        <taxon>Russula</taxon>
    </lineage>
</organism>
<accession>A0A2S0U3Q8</accession>
<dbReference type="GeneID" id="36940534"/>
<evidence type="ECO:0000313" key="1">
    <source>
        <dbReference type="EMBL" id="AWB36060.1"/>
    </source>
</evidence>
<gene>
    <name evidence="1" type="primary">orf249</name>
</gene>
<name>A0A2S0U3Q8_9AGAM</name>
<dbReference type="EMBL" id="MH138072">
    <property type="protein sequence ID" value="AWB36060.1"/>
    <property type="molecule type" value="Genomic_DNA"/>
</dbReference>
<sequence length="249" mass="28852">MIFLNNLNFIKNKLNNTGLRLFSLFYEYFSTNSNDTSDGSNSDSYVSEPINLGKLSALSKYTIEDRAKFRDNRPKVTNYNDFFMSQFSAILLHKFLEKVIRSGSKRSLNDNLGIENLDLELYFFVGNPLNNNTIDKSSLVKNILVYPMELLKSTSNNSNLNMQDMLILSLYSKFNLICQYNLDASIVLDKHSNQSEELKIFVRNMLMNIINHINVISRNNISIHNTKIKPISLNEDLYFIFKIDGYKFN</sequence>
<geneLocation type="mitochondrion" evidence="1"/>
<protein>
    <submittedName>
        <fullName evidence="1">Uncharacterized protein</fullName>
    </submittedName>
</protein>
<reference evidence="1" key="1">
    <citation type="journal article" date="2018" name="Int. J. Biol. Macromol.">
        <title>Characterization and comparative mitogenomic analysis of six newly sequenced mitochondrial genomes from ectomycorrhizal fungi (Russula) and phylogenetic analysis of the Agaricomycetes.</title>
        <authorList>
            <person name="Li Q."/>
            <person name="Wang Q."/>
            <person name="Chen C."/>
            <person name="Jin X."/>
            <person name="Chen Z."/>
            <person name="Xiong C."/>
            <person name="Li P."/>
            <person name="Zhao J."/>
            <person name="Huang W."/>
        </authorList>
    </citation>
    <scope>NUCLEOTIDE SEQUENCE</scope>
</reference>
<dbReference type="AlphaFoldDB" id="A0A2S0U3Q8"/>
<keyword evidence="1" id="KW-0496">Mitochondrion</keyword>
<proteinExistence type="predicted"/>